<dbReference type="Pfam" id="PF03420">
    <property type="entry name" value="Peptidase_S77"/>
    <property type="match status" value="1"/>
</dbReference>
<sequence>MSLRLLVETPASEEQFEYIEEQKNIKGQSVMKIRGPYMACEEVNKNKRIYTESDMAREVDRYVQEMVVPKRALGELNHPASAEVDLERACHMVTSLRKDGNVIYGESIVLSTPVGMIVRSLINDGVKVGMSSRALGQLEEQSDGINRVNEMRLIAVDCVADPSCPKAFVNGILESKQFVLGIDGKLEEYYDKLESSIKNLPRRDVESFLKEQIISFFSFLKG</sequence>
<protein>
    <submittedName>
        <fullName evidence="1">Prohead core scaffolding protein and protease</fullName>
    </submittedName>
</protein>
<accession>A0A6J7X6S2</accession>
<organism evidence="1">
    <name type="scientific">uncultured Caudovirales phage</name>
    <dbReference type="NCBI Taxonomy" id="2100421"/>
    <lineage>
        <taxon>Viruses</taxon>
        <taxon>Duplodnaviria</taxon>
        <taxon>Heunggongvirae</taxon>
        <taxon>Uroviricota</taxon>
        <taxon>Caudoviricetes</taxon>
        <taxon>Peduoviridae</taxon>
        <taxon>Maltschvirus</taxon>
        <taxon>Maltschvirus maltsch</taxon>
    </lineage>
</organism>
<name>A0A6J7X6S2_9CAUD</name>
<gene>
    <name evidence="1" type="ORF">UFOVP760_229</name>
</gene>
<keyword evidence="1" id="KW-0378">Hydrolase</keyword>
<proteinExistence type="predicted"/>
<dbReference type="InterPro" id="IPR005082">
    <property type="entry name" value="Peptidase_U9_T4_prohead"/>
</dbReference>
<dbReference type="EMBL" id="LR798360">
    <property type="protein sequence ID" value="CAB5226455.1"/>
    <property type="molecule type" value="Genomic_DNA"/>
</dbReference>
<dbReference type="GO" id="GO:0008233">
    <property type="term" value="F:peptidase activity"/>
    <property type="evidence" value="ECO:0007669"/>
    <property type="project" value="UniProtKB-KW"/>
</dbReference>
<reference evidence="1" key="1">
    <citation type="submission" date="2020-05" db="EMBL/GenBank/DDBJ databases">
        <authorList>
            <person name="Chiriac C."/>
            <person name="Salcher M."/>
            <person name="Ghai R."/>
            <person name="Kavagutti S V."/>
        </authorList>
    </citation>
    <scope>NUCLEOTIDE SEQUENCE</scope>
</reference>
<evidence type="ECO:0000313" key="1">
    <source>
        <dbReference type="EMBL" id="CAB5226455.1"/>
    </source>
</evidence>
<dbReference type="GO" id="GO:0006508">
    <property type="term" value="P:proteolysis"/>
    <property type="evidence" value="ECO:0007669"/>
    <property type="project" value="UniProtKB-KW"/>
</dbReference>
<keyword evidence="1" id="KW-0645">Protease</keyword>